<feature type="repeat" description="ANK" evidence="1">
    <location>
        <begin position="329"/>
        <end position="361"/>
    </location>
</feature>
<sequence>MTKAEKNTEKQTQNSNSEKIENSFEYKLAKEQTLVYIWRSVMQEYIYKNQDMQKFYEQTKEIAPARSDFFVNWLKAFVATAELDFNAATEFYKNAFDSISQAEEYTGRFVQQAFTFFMYTENKKQALKVWEYGVSKKMVAPLDENFFKNFNEKEQFWTQFAPKMFKNEKLAEEKAIADYKPNTKDKLLSAIQNPDLKKFKTAAKNEDLNTRLIEGISPLYFAIQTKSTIKGGSSSYAKGMADFRTNQLLSSFDLSHASKERLEEAFLTVSHSMKQTYIESGLGKIMFYAYYCRDEEIESKLNELNKIIDFIIGSIKNPDEFKINSGAKMSNTALYLAAETDDAETAKKLIQKGAATNKANGRADFSFTKKDGTKVQTSIPNTFIYRLISFHSWNTLEMFLTDFPEIAKPQMTEKTETSNVTPLVFLILTLVYGSKNEKVFEQNKKITDSLLPLFQKCGAKLEQNTAFGTAKELLGL</sequence>
<keyword evidence="3" id="KW-1185">Reference proteome</keyword>
<dbReference type="Proteomes" id="UP000190395">
    <property type="component" value="Unassembled WGS sequence"/>
</dbReference>
<dbReference type="PROSITE" id="PS50088">
    <property type="entry name" value="ANK_REPEAT"/>
    <property type="match status" value="1"/>
</dbReference>
<dbReference type="OrthoDB" id="360191at2"/>
<keyword evidence="1" id="KW-0040">ANK repeat</keyword>
<evidence type="ECO:0000313" key="2">
    <source>
        <dbReference type="EMBL" id="SJZ50108.1"/>
    </source>
</evidence>
<dbReference type="EMBL" id="FUXC01000002">
    <property type="protein sequence ID" value="SJZ50108.1"/>
    <property type="molecule type" value="Genomic_DNA"/>
</dbReference>
<dbReference type="InterPro" id="IPR036770">
    <property type="entry name" value="Ankyrin_rpt-contain_sf"/>
</dbReference>
<evidence type="ECO:0000256" key="1">
    <source>
        <dbReference type="PROSITE-ProRule" id="PRU00023"/>
    </source>
</evidence>
<dbReference type="RefSeq" id="WP_078930158.1">
    <property type="nucleotide sequence ID" value="NZ_FUXC01000002.1"/>
</dbReference>
<dbReference type="STRING" id="225004.SAMN02745152_00392"/>
<dbReference type="GeneID" id="303366662"/>
<accession>A0A1T4L671</accession>
<dbReference type="PROSITE" id="PS50297">
    <property type="entry name" value="ANK_REP_REGION"/>
    <property type="match status" value="1"/>
</dbReference>
<reference evidence="2 3" key="1">
    <citation type="submission" date="2017-02" db="EMBL/GenBank/DDBJ databases">
        <authorList>
            <person name="Peterson S.W."/>
        </authorList>
    </citation>
    <scope>NUCLEOTIDE SEQUENCE [LARGE SCALE GENOMIC DNA]</scope>
    <source>
        <strain evidence="2 3">ATCC BAA-909</strain>
    </source>
</reference>
<dbReference type="InterPro" id="IPR002110">
    <property type="entry name" value="Ankyrin_rpt"/>
</dbReference>
<evidence type="ECO:0000313" key="3">
    <source>
        <dbReference type="Proteomes" id="UP000190395"/>
    </source>
</evidence>
<dbReference type="SUPFAM" id="SSF48403">
    <property type="entry name" value="Ankyrin repeat"/>
    <property type="match status" value="1"/>
</dbReference>
<name>A0A1T4L671_9SPIR</name>
<protein>
    <submittedName>
        <fullName evidence="2">Uncharacterized protein</fullName>
    </submittedName>
</protein>
<organism evidence="2 3">
    <name type="scientific">Treponema berlinense</name>
    <dbReference type="NCBI Taxonomy" id="225004"/>
    <lineage>
        <taxon>Bacteria</taxon>
        <taxon>Pseudomonadati</taxon>
        <taxon>Spirochaetota</taxon>
        <taxon>Spirochaetia</taxon>
        <taxon>Spirochaetales</taxon>
        <taxon>Treponemataceae</taxon>
        <taxon>Treponema</taxon>
    </lineage>
</organism>
<dbReference type="AlphaFoldDB" id="A0A1T4L671"/>
<gene>
    <name evidence="2" type="ORF">SAMN02745152_00392</name>
</gene>
<dbReference type="Gene3D" id="1.25.40.20">
    <property type="entry name" value="Ankyrin repeat-containing domain"/>
    <property type="match status" value="1"/>
</dbReference>
<proteinExistence type="predicted"/>